<sequence length="133" mass="15298">MQTMHPAENDPNLLGNARSLDMLAMHQQTLLNVHALREEMSEVKDQLMHLSTLSDCYLQTRSQFIDVFKRDVLQDNSVRGSVKDANRLVHSGNAAMDLQLYRKKQRHDPETFEILYGLSLERVEFLDIKSAGQ</sequence>
<feature type="coiled-coil region" evidence="1">
    <location>
        <begin position="26"/>
        <end position="53"/>
    </location>
</feature>
<dbReference type="Proteomes" id="UP001219355">
    <property type="component" value="Chromosome 2"/>
</dbReference>
<evidence type="ECO:0000256" key="1">
    <source>
        <dbReference type="SAM" id="Coils"/>
    </source>
</evidence>
<proteinExistence type="predicted"/>
<gene>
    <name evidence="2" type="ORF">PRK78_003819</name>
</gene>
<accession>A0AAF0DGQ5</accession>
<dbReference type="EMBL" id="CP120628">
    <property type="protein sequence ID" value="WEW58351.1"/>
    <property type="molecule type" value="Genomic_DNA"/>
</dbReference>
<name>A0AAF0DGQ5_9EURO</name>
<dbReference type="AlphaFoldDB" id="A0AAF0DGQ5"/>
<protein>
    <submittedName>
        <fullName evidence="2">Uncharacterized protein</fullName>
    </submittedName>
</protein>
<keyword evidence="3" id="KW-1185">Reference proteome</keyword>
<reference evidence="2" key="1">
    <citation type="submission" date="2023-03" db="EMBL/GenBank/DDBJ databases">
        <title>Emydomyces testavorans Genome Sequence.</title>
        <authorList>
            <person name="Hoyer L."/>
        </authorList>
    </citation>
    <scope>NUCLEOTIDE SEQUENCE</scope>
    <source>
        <strain evidence="2">16-2883</strain>
    </source>
</reference>
<organism evidence="2 3">
    <name type="scientific">Emydomyces testavorans</name>
    <dbReference type="NCBI Taxonomy" id="2070801"/>
    <lineage>
        <taxon>Eukaryota</taxon>
        <taxon>Fungi</taxon>
        <taxon>Dikarya</taxon>
        <taxon>Ascomycota</taxon>
        <taxon>Pezizomycotina</taxon>
        <taxon>Eurotiomycetes</taxon>
        <taxon>Eurotiomycetidae</taxon>
        <taxon>Onygenales</taxon>
        <taxon>Nannizziopsiaceae</taxon>
        <taxon>Emydomyces</taxon>
    </lineage>
</organism>
<evidence type="ECO:0000313" key="3">
    <source>
        <dbReference type="Proteomes" id="UP001219355"/>
    </source>
</evidence>
<evidence type="ECO:0000313" key="2">
    <source>
        <dbReference type="EMBL" id="WEW58351.1"/>
    </source>
</evidence>
<keyword evidence="1" id="KW-0175">Coiled coil</keyword>